<keyword evidence="1" id="KW-0175">Coiled coil</keyword>
<feature type="coiled-coil region" evidence="1">
    <location>
        <begin position="201"/>
        <end position="231"/>
    </location>
</feature>
<protein>
    <submittedName>
        <fullName evidence="3">Uncharacterized protein</fullName>
    </submittedName>
</protein>
<evidence type="ECO:0000313" key="4">
    <source>
        <dbReference type="Proteomes" id="UP001206983"/>
    </source>
</evidence>
<reference evidence="3 4" key="1">
    <citation type="journal article" date="2011" name="Appl. Environ. Microbiol.">
        <title>Methanogenic archaea isolated from Taiwan's Chelungpu fault.</title>
        <authorList>
            <person name="Wu S.Y."/>
            <person name="Lai M.C."/>
        </authorList>
    </citation>
    <scope>NUCLEOTIDE SEQUENCE [LARGE SCALE GENOMIC DNA]</scope>
    <source>
        <strain evidence="3 4">St545Mb</strain>
    </source>
</reference>
<evidence type="ECO:0000256" key="1">
    <source>
        <dbReference type="SAM" id="Coils"/>
    </source>
</evidence>
<dbReference type="EMBL" id="JTEO01000002">
    <property type="protein sequence ID" value="MCQ6961876.1"/>
    <property type="molecule type" value="Genomic_DNA"/>
</dbReference>
<organism evidence="3 4">
    <name type="scientific">Methanolobus chelungpuianus</name>
    <dbReference type="NCBI Taxonomy" id="502115"/>
    <lineage>
        <taxon>Archaea</taxon>
        <taxon>Methanobacteriati</taxon>
        <taxon>Methanobacteriota</taxon>
        <taxon>Stenosarchaea group</taxon>
        <taxon>Methanomicrobia</taxon>
        <taxon>Methanosarcinales</taxon>
        <taxon>Methanosarcinaceae</taxon>
        <taxon>Methanolobus</taxon>
    </lineage>
</organism>
<feature type="region of interest" description="Disordered" evidence="2">
    <location>
        <begin position="30"/>
        <end position="65"/>
    </location>
</feature>
<evidence type="ECO:0000256" key="2">
    <source>
        <dbReference type="SAM" id="MobiDB-lite"/>
    </source>
</evidence>
<proteinExistence type="predicted"/>
<dbReference type="AlphaFoldDB" id="A0AAE3H8D3"/>
<sequence>MKLHGKKALACFSMLLMVLSIIPSGALANESSSRNATDISDLAEGKFKGRGHGPMEKPSLEMPEFETEEEEFEYLKEMMTNVTEMRIERTTSIIEDIDEIGDENLTAESLEEQLSELKTLLGQINSATTLDELKEFMSESMRMGPGREMRGKGPGMEMPEFETEEEQLDFEKARTEESVDRMIEMLENTTLEETDPDNITSKDIEAVLSQLEEIKIKLSNENLTLEDIKEVRESMSEIMDSVREILPAPVNEGRHGPRLRGSQEEVAA</sequence>
<keyword evidence="4" id="KW-1185">Reference proteome</keyword>
<gene>
    <name evidence="3" type="ORF">PV02_01390</name>
</gene>
<comment type="caution">
    <text evidence="3">The sequence shown here is derived from an EMBL/GenBank/DDBJ whole genome shotgun (WGS) entry which is preliminary data.</text>
</comment>
<dbReference type="Proteomes" id="UP001206983">
    <property type="component" value="Unassembled WGS sequence"/>
</dbReference>
<accession>A0AAE3H8D3</accession>
<feature type="coiled-coil region" evidence="1">
    <location>
        <begin position="100"/>
        <end position="127"/>
    </location>
</feature>
<evidence type="ECO:0000313" key="3">
    <source>
        <dbReference type="EMBL" id="MCQ6961876.1"/>
    </source>
</evidence>
<dbReference type="RefSeq" id="WP_256621586.1">
    <property type="nucleotide sequence ID" value="NZ_JTEO01000002.1"/>
</dbReference>
<name>A0AAE3H8D3_9EURY</name>
<feature type="compositionally biased region" description="Basic and acidic residues" evidence="2">
    <location>
        <begin position="43"/>
        <end position="59"/>
    </location>
</feature>
<feature type="region of interest" description="Disordered" evidence="2">
    <location>
        <begin position="248"/>
        <end position="268"/>
    </location>
</feature>